<reference evidence="1 2" key="1">
    <citation type="submission" date="2015-01" db="EMBL/GenBank/DDBJ databases">
        <title>Genome sequence of Mycobacterium llatzerense and Mycobacterium immunogenum recovered from brain abscess.</title>
        <authorList>
            <person name="Greninger A.L."/>
            <person name="Langelier C."/>
            <person name="Cunningham G."/>
            <person name="Chiu C.Y."/>
            <person name="Miller S."/>
        </authorList>
    </citation>
    <scope>NUCLEOTIDE SEQUENCE [LARGE SCALE GENOMIC DNA]</scope>
    <source>
        <strain evidence="1 2">CLUC14</strain>
    </source>
</reference>
<dbReference type="AlphaFoldDB" id="A0A0D1J1W0"/>
<gene>
    <name evidence="1" type="ORF">TL10_18535</name>
</gene>
<dbReference type="Proteomes" id="UP000032221">
    <property type="component" value="Unassembled WGS sequence"/>
</dbReference>
<sequence>MTARPDIRLADMPMVPVACRACGAEVLARKGSWQQTSVQWTSESAARCEERQRAECLPGRIFLACGQLKESIAAAVAAGVVHVVQDELGVAP</sequence>
<accession>A0A0D1J1W0</accession>
<dbReference type="STRING" id="280871.TL10_18535"/>
<dbReference type="OrthoDB" id="3534313at2"/>
<evidence type="ECO:0000313" key="2">
    <source>
        <dbReference type="Proteomes" id="UP000032221"/>
    </source>
</evidence>
<dbReference type="PATRIC" id="fig|280871.6.peg.3838"/>
<protein>
    <submittedName>
        <fullName evidence="1">Ferredoxin</fullName>
    </submittedName>
</protein>
<keyword evidence="2" id="KW-1185">Reference proteome</keyword>
<proteinExistence type="predicted"/>
<dbReference type="RefSeq" id="WP_043393468.1">
    <property type="nucleotide sequence ID" value="NZ_JXST01000026.1"/>
</dbReference>
<organism evidence="1 2">
    <name type="scientific">Mycolicibacterium llatzerense</name>
    <dbReference type="NCBI Taxonomy" id="280871"/>
    <lineage>
        <taxon>Bacteria</taxon>
        <taxon>Bacillati</taxon>
        <taxon>Actinomycetota</taxon>
        <taxon>Actinomycetes</taxon>
        <taxon>Mycobacteriales</taxon>
        <taxon>Mycobacteriaceae</taxon>
        <taxon>Mycolicibacterium</taxon>
    </lineage>
</organism>
<evidence type="ECO:0000313" key="1">
    <source>
        <dbReference type="EMBL" id="KIU15518.1"/>
    </source>
</evidence>
<name>A0A0D1J1W0_9MYCO</name>
<dbReference type="EMBL" id="JXST01000026">
    <property type="protein sequence ID" value="KIU15518.1"/>
    <property type="molecule type" value="Genomic_DNA"/>
</dbReference>
<comment type="caution">
    <text evidence="1">The sequence shown here is derived from an EMBL/GenBank/DDBJ whole genome shotgun (WGS) entry which is preliminary data.</text>
</comment>